<feature type="non-terminal residue" evidence="1">
    <location>
        <position position="1"/>
    </location>
</feature>
<name>A0A7J6WU96_THATH</name>
<gene>
    <name evidence="1" type="ORF">FRX31_009418</name>
</gene>
<evidence type="ECO:0000313" key="1">
    <source>
        <dbReference type="EMBL" id="KAF5200996.1"/>
    </source>
</evidence>
<dbReference type="AlphaFoldDB" id="A0A7J6WU96"/>
<accession>A0A7J6WU96</accession>
<sequence length="64" mass="7073">MEKIGVSPSATIKPETKGRLTAIDRLWRRGEDDYIAKLSADLTGKGLFEAGQETSRVSLWIVLP</sequence>
<dbReference type="Proteomes" id="UP000554482">
    <property type="component" value="Unassembled WGS sequence"/>
</dbReference>
<proteinExistence type="predicted"/>
<keyword evidence="2" id="KW-1185">Reference proteome</keyword>
<dbReference type="EMBL" id="JABWDY010010007">
    <property type="protein sequence ID" value="KAF5200996.1"/>
    <property type="molecule type" value="Genomic_DNA"/>
</dbReference>
<reference evidence="1 2" key="1">
    <citation type="submission" date="2020-06" db="EMBL/GenBank/DDBJ databases">
        <title>Transcriptomic and genomic resources for Thalictrum thalictroides and T. hernandezii: Facilitating candidate gene discovery in an emerging model plant lineage.</title>
        <authorList>
            <person name="Arias T."/>
            <person name="Riano-Pachon D.M."/>
            <person name="Di Stilio V.S."/>
        </authorList>
    </citation>
    <scope>NUCLEOTIDE SEQUENCE [LARGE SCALE GENOMIC DNA]</scope>
    <source>
        <strain evidence="2">cv. WT478/WT964</strain>
        <tissue evidence="1">Leaves</tissue>
    </source>
</reference>
<evidence type="ECO:0000313" key="2">
    <source>
        <dbReference type="Proteomes" id="UP000554482"/>
    </source>
</evidence>
<comment type="caution">
    <text evidence="1">The sequence shown here is derived from an EMBL/GenBank/DDBJ whole genome shotgun (WGS) entry which is preliminary data.</text>
</comment>
<protein>
    <submittedName>
        <fullName evidence="1">Uncharacterized protein</fullName>
    </submittedName>
</protein>
<organism evidence="1 2">
    <name type="scientific">Thalictrum thalictroides</name>
    <name type="common">Rue-anemone</name>
    <name type="synonym">Anemone thalictroides</name>
    <dbReference type="NCBI Taxonomy" id="46969"/>
    <lineage>
        <taxon>Eukaryota</taxon>
        <taxon>Viridiplantae</taxon>
        <taxon>Streptophyta</taxon>
        <taxon>Embryophyta</taxon>
        <taxon>Tracheophyta</taxon>
        <taxon>Spermatophyta</taxon>
        <taxon>Magnoliopsida</taxon>
        <taxon>Ranunculales</taxon>
        <taxon>Ranunculaceae</taxon>
        <taxon>Thalictroideae</taxon>
        <taxon>Thalictrum</taxon>
    </lineage>
</organism>